<dbReference type="EMBL" id="BAAAHD010000025">
    <property type="protein sequence ID" value="GAA0565928.1"/>
    <property type="molecule type" value="Genomic_DNA"/>
</dbReference>
<gene>
    <name evidence="3" type="ORF">F4557_003200</name>
    <name evidence="2" type="ORF">GCM10009546_30280</name>
</gene>
<feature type="domain" description="Methyltransferase type 11" evidence="1">
    <location>
        <begin position="48"/>
        <end position="142"/>
    </location>
</feature>
<sequence>MATPTQTMAERTRQMWTAVDYHPIAVQDLLVSELLARAADVHSGHRVLDVAAGTGNSALAAARRGARVTATDIAASALETASRRAAVEGLALEVEVADAQELPFEDGAFDVVMSSFGAMYAPDQRRAAGELLRVCRPGGRIAMANWTPDGIVARLQRVMASVMPKPAKPAPRPAPPVAWGGEQHCRELFGDRVASLSATVRVHEMCARSATDQVELMAGHLAPWHFATRSLPPEALRQLTEGAVAEYERVNRATDGTLVARAEYLELVAVKA</sequence>
<dbReference type="SUPFAM" id="SSF53335">
    <property type="entry name" value="S-adenosyl-L-methionine-dependent methyltransferases"/>
    <property type="match status" value="1"/>
</dbReference>
<dbReference type="Pfam" id="PF08241">
    <property type="entry name" value="Methyltransf_11"/>
    <property type="match status" value="1"/>
</dbReference>
<keyword evidence="5" id="KW-1185">Reference proteome</keyword>
<dbReference type="InterPro" id="IPR029063">
    <property type="entry name" value="SAM-dependent_MTases_sf"/>
</dbReference>
<evidence type="ECO:0000313" key="2">
    <source>
        <dbReference type="EMBL" id="GAA0565928.1"/>
    </source>
</evidence>
<comment type="caution">
    <text evidence="3">The sequence shown here is derived from an EMBL/GenBank/DDBJ whole genome shotgun (WGS) entry which is preliminary data.</text>
</comment>
<dbReference type="InterPro" id="IPR013216">
    <property type="entry name" value="Methyltransf_11"/>
</dbReference>
<reference evidence="3 4" key="2">
    <citation type="submission" date="2020-08" db="EMBL/GenBank/DDBJ databases">
        <title>Sequencing the genomes of 1000 actinobacteria strains.</title>
        <authorList>
            <person name="Klenk H.-P."/>
        </authorList>
    </citation>
    <scope>NUCLEOTIDE SEQUENCE [LARGE SCALE GENOMIC DNA]</scope>
    <source>
        <strain evidence="3 4">DSM 44772</strain>
    </source>
</reference>
<keyword evidence="3" id="KW-0489">Methyltransferase</keyword>
<reference evidence="2 5" key="1">
    <citation type="journal article" date="2019" name="Int. J. Syst. Evol. Microbiol.">
        <title>The Global Catalogue of Microorganisms (GCM) 10K type strain sequencing project: providing services to taxonomists for standard genome sequencing and annotation.</title>
        <authorList>
            <consortium name="The Broad Institute Genomics Platform"/>
            <consortium name="The Broad Institute Genome Sequencing Center for Infectious Disease"/>
            <person name="Wu L."/>
            <person name="Ma J."/>
        </authorList>
    </citation>
    <scope>NUCLEOTIDE SEQUENCE [LARGE SCALE GENOMIC DNA]</scope>
    <source>
        <strain evidence="2 5">JCM 10667</strain>
    </source>
</reference>
<name>A0A7W7ICX1_9ACTN</name>
<organism evidence="3 4">
    <name type="scientific">Actinomadura livida</name>
    <dbReference type="NCBI Taxonomy" id="79909"/>
    <lineage>
        <taxon>Bacteria</taxon>
        <taxon>Bacillati</taxon>
        <taxon>Actinomycetota</taxon>
        <taxon>Actinomycetes</taxon>
        <taxon>Streptosporangiales</taxon>
        <taxon>Thermomonosporaceae</taxon>
        <taxon>Actinomadura</taxon>
    </lineage>
</organism>
<reference evidence="2" key="3">
    <citation type="submission" date="2023-12" db="EMBL/GenBank/DDBJ databases">
        <authorList>
            <person name="Sun Q."/>
            <person name="Inoue M."/>
        </authorList>
    </citation>
    <scope>NUCLEOTIDE SEQUENCE</scope>
    <source>
        <strain evidence="2">JCM 10667</strain>
    </source>
</reference>
<dbReference type="PANTHER" id="PTHR43591:SF24">
    <property type="entry name" value="2-METHOXY-6-POLYPRENYL-1,4-BENZOQUINOL METHYLASE, MITOCHONDRIAL"/>
    <property type="match status" value="1"/>
</dbReference>
<evidence type="ECO:0000259" key="1">
    <source>
        <dbReference type="Pfam" id="PF08241"/>
    </source>
</evidence>
<dbReference type="Proteomes" id="UP000549343">
    <property type="component" value="Unassembled WGS sequence"/>
</dbReference>
<evidence type="ECO:0000313" key="4">
    <source>
        <dbReference type="Proteomes" id="UP000549343"/>
    </source>
</evidence>
<evidence type="ECO:0000313" key="3">
    <source>
        <dbReference type="EMBL" id="MBB4774782.1"/>
    </source>
</evidence>
<protein>
    <submittedName>
        <fullName evidence="3">SAM-dependent methyltransferase</fullName>
    </submittedName>
</protein>
<proteinExistence type="predicted"/>
<evidence type="ECO:0000313" key="5">
    <source>
        <dbReference type="Proteomes" id="UP001501427"/>
    </source>
</evidence>
<dbReference type="CDD" id="cd02440">
    <property type="entry name" value="AdoMet_MTases"/>
    <property type="match status" value="1"/>
</dbReference>
<dbReference type="EMBL" id="JACHMV010000001">
    <property type="protein sequence ID" value="MBB4774782.1"/>
    <property type="molecule type" value="Genomic_DNA"/>
</dbReference>
<dbReference type="RefSeq" id="WP_184883657.1">
    <property type="nucleotide sequence ID" value="NZ_BAAAHD010000025.1"/>
</dbReference>
<accession>A0A7W7ICX1</accession>
<dbReference type="Proteomes" id="UP001501427">
    <property type="component" value="Unassembled WGS sequence"/>
</dbReference>
<dbReference type="Gene3D" id="3.40.50.150">
    <property type="entry name" value="Vaccinia Virus protein VP39"/>
    <property type="match status" value="1"/>
</dbReference>
<dbReference type="PANTHER" id="PTHR43591">
    <property type="entry name" value="METHYLTRANSFERASE"/>
    <property type="match status" value="1"/>
</dbReference>
<dbReference type="GO" id="GO:0032259">
    <property type="term" value="P:methylation"/>
    <property type="evidence" value="ECO:0007669"/>
    <property type="project" value="UniProtKB-KW"/>
</dbReference>
<dbReference type="GO" id="GO:0008757">
    <property type="term" value="F:S-adenosylmethionine-dependent methyltransferase activity"/>
    <property type="evidence" value="ECO:0007669"/>
    <property type="project" value="InterPro"/>
</dbReference>
<keyword evidence="3" id="KW-0808">Transferase</keyword>
<dbReference type="AlphaFoldDB" id="A0A7W7ICX1"/>